<protein>
    <submittedName>
        <fullName evidence="1">Uncharacterized protein</fullName>
    </submittedName>
</protein>
<evidence type="ECO:0000313" key="2">
    <source>
        <dbReference type="Proteomes" id="UP001596996"/>
    </source>
</evidence>
<proteinExistence type="predicted"/>
<name>A0ABW3I8I7_9PAST</name>
<dbReference type="RefSeq" id="WP_380820197.1">
    <property type="nucleotide sequence ID" value="NZ_JBHTJN010000010.1"/>
</dbReference>
<dbReference type="Proteomes" id="UP001596996">
    <property type="component" value="Unassembled WGS sequence"/>
</dbReference>
<accession>A0ABW3I8I7</accession>
<keyword evidence="2" id="KW-1185">Reference proteome</keyword>
<evidence type="ECO:0000313" key="1">
    <source>
        <dbReference type="EMBL" id="MFD0966256.1"/>
    </source>
</evidence>
<organism evidence="1 2">
    <name type="scientific">Seminibacterium arietis</name>
    <dbReference type="NCBI Taxonomy" id="1173502"/>
    <lineage>
        <taxon>Bacteria</taxon>
        <taxon>Pseudomonadati</taxon>
        <taxon>Pseudomonadota</taxon>
        <taxon>Gammaproteobacteria</taxon>
        <taxon>Pasteurellales</taxon>
        <taxon>Pasteurellaceae</taxon>
        <taxon>Seminibacterium</taxon>
    </lineage>
</organism>
<gene>
    <name evidence="1" type="ORF">ACFQ02_05245</name>
</gene>
<dbReference type="EMBL" id="JBHTJN010000010">
    <property type="protein sequence ID" value="MFD0966256.1"/>
    <property type="molecule type" value="Genomic_DNA"/>
</dbReference>
<sequence>MLIIVKLAVVGFCELCGLWRLLAFVNCAVCGGCWFCVAVKNKAYF</sequence>
<comment type="caution">
    <text evidence="1">The sequence shown here is derived from an EMBL/GenBank/DDBJ whole genome shotgun (WGS) entry which is preliminary data.</text>
</comment>
<reference evidence="2" key="1">
    <citation type="journal article" date="2019" name="Int. J. Syst. Evol. Microbiol.">
        <title>The Global Catalogue of Microorganisms (GCM) 10K type strain sequencing project: providing services to taxonomists for standard genome sequencing and annotation.</title>
        <authorList>
            <consortium name="The Broad Institute Genomics Platform"/>
            <consortium name="The Broad Institute Genome Sequencing Center for Infectious Disease"/>
            <person name="Wu L."/>
            <person name="Ma J."/>
        </authorList>
    </citation>
    <scope>NUCLEOTIDE SEQUENCE [LARGE SCALE GENOMIC DNA]</scope>
    <source>
        <strain evidence="2">CCUG 61707</strain>
    </source>
</reference>